<dbReference type="Pfam" id="PF12771">
    <property type="entry name" value="SusD-like_2"/>
    <property type="match status" value="1"/>
</dbReference>
<reference evidence="1 2" key="1">
    <citation type="submission" date="2021-03" db="EMBL/GenBank/DDBJ databases">
        <title>Assistant Professor.</title>
        <authorList>
            <person name="Huq M.A."/>
        </authorList>
    </citation>
    <scope>NUCLEOTIDE SEQUENCE [LARGE SCALE GENOMIC DNA]</scope>
    <source>
        <strain evidence="1 2">MAH-29</strain>
    </source>
</reference>
<dbReference type="Gene3D" id="1.25.40.390">
    <property type="match status" value="1"/>
</dbReference>
<gene>
    <name evidence="1" type="ORF">J7I42_14765</name>
</gene>
<dbReference type="RefSeq" id="WP_209139594.1">
    <property type="nucleotide sequence ID" value="NZ_JAGHKO010000003.1"/>
</dbReference>
<comment type="caution">
    <text evidence="1">The sequence shown here is derived from an EMBL/GenBank/DDBJ whole genome shotgun (WGS) entry which is preliminary data.</text>
</comment>
<organism evidence="1 2">
    <name type="scientific">Niastella soli</name>
    <dbReference type="NCBI Taxonomy" id="2821487"/>
    <lineage>
        <taxon>Bacteria</taxon>
        <taxon>Pseudomonadati</taxon>
        <taxon>Bacteroidota</taxon>
        <taxon>Chitinophagia</taxon>
        <taxon>Chitinophagales</taxon>
        <taxon>Chitinophagaceae</taxon>
        <taxon>Niastella</taxon>
    </lineage>
</organism>
<evidence type="ECO:0000313" key="1">
    <source>
        <dbReference type="EMBL" id="MBO9201541.1"/>
    </source>
</evidence>
<evidence type="ECO:0000313" key="2">
    <source>
        <dbReference type="Proteomes" id="UP000677244"/>
    </source>
</evidence>
<sequence length="468" mass="51767">MRIITYTLLLVFCITTGCKKFIDVNNDPNNPTSVQEALILAPVELNVATVLTGGSFYASTGMAAILVNHYMQNIALNQPVPNEGTYQLFNIALDDSWKSIYVVSLNNLKALHDKAITTNNYNYSGIANILSAFCLGIATDYWGDVPYTEAFNGNTQLKPVYDSQESIYKIIQQLLDDGIADINKNGTLKPGKDDYFYGGNMDAWKRLAYTLKARYYMHLTKAPGYTAVNQATLALAALQNGMDNNDDDLKMEYPGSPGFENPWFLNFQSVSTIVLSSACVDTLVARNDPRLPKLIAKAKETGLYNGRPIGSINISGSLDVYSLPGVAVGEASSPVYVLNYSEALFLKAEATLIKSGFAAAEPVYQEAIKSHMEKLGITTTNINTYLANRGTLTAANALQRIMEEKKIANFLSIENFNDWRRTGFPLLTKVPNSLSDIPRRMLYPQVELTSNPQTIQSAKLTDRVWWDK</sequence>
<proteinExistence type="predicted"/>
<dbReference type="EMBL" id="JAGHKO010000003">
    <property type="protein sequence ID" value="MBO9201541.1"/>
    <property type="molecule type" value="Genomic_DNA"/>
</dbReference>
<name>A0ABS3YUD1_9BACT</name>
<dbReference type="InterPro" id="IPR041662">
    <property type="entry name" value="SusD-like_2"/>
</dbReference>
<dbReference type="Proteomes" id="UP000677244">
    <property type="component" value="Unassembled WGS sequence"/>
</dbReference>
<accession>A0ABS3YUD1</accession>
<protein>
    <submittedName>
        <fullName evidence="1">SusD/RagB family nutrient-binding outer membrane lipoprotein</fullName>
    </submittedName>
</protein>
<dbReference type="InterPro" id="IPR011990">
    <property type="entry name" value="TPR-like_helical_dom_sf"/>
</dbReference>
<dbReference type="SUPFAM" id="SSF48452">
    <property type="entry name" value="TPR-like"/>
    <property type="match status" value="1"/>
</dbReference>
<dbReference type="PROSITE" id="PS51257">
    <property type="entry name" value="PROKAR_LIPOPROTEIN"/>
    <property type="match status" value="1"/>
</dbReference>
<keyword evidence="1" id="KW-0449">Lipoprotein</keyword>
<keyword evidence="2" id="KW-1185">Reference proteome</keyword>